<dbReference type="Proteomes" id="UP000237061">
    <property type="component" value="Unassembled WGS sequence"/>
</dbReference>
<sequence>MDAFLLVLRVGLALTVVMVLLWMAQKRFSRGGRQGGQAVVEVVGRRNVGQKASVVVIESAGQRFLLGVTEHAINVLHTSDAPMPDPEADRVDLDLVGDPAFEEVLKAAGEPALRRDVAARRLRLSAPEAGPLHGTIFARSTWTQAGAAVRKGLNL</sequence>
<keyword evidence="4 6" id="KW-1133">Transmembrane helix</keyword>
<comment type="subcellular location">
    <subcellularLocation>
        <location evidence="1">Cell membrane</location>
    </subcellularLocation>
</comment>
<evidence type="ECO:0000256" key="1">
    <source>
        <dbReference type="ARBA" id="ARBA00004236"/>
    </source>
</evidence>
<proteinExistence type="predicted"/>
<dbReference type="RefSeq" id="WP_103465212.1">
    <property type="nucleotide sequence ID" value="NZ_PPXC01000005.1"/>
</dbReference>
<keyword evidence="5 6" id="KW-0472">Membrane</keyword>
<keyword evidence="2" id="KW-1003">Cell membrane</keyword>
<evidence type="ECO:0000313" key="7">
    <source>
        <dbReference type="EMBL" id="POH73857.1"/>
    </source>
</evidence>
<evidence type="ECO:0000256" key="4">
    <source>
        <dbReference type="ARBA" id="ARBA00022989"/>
    </source>
</evidence>
<keyword evidence="3 6" id="KW-0812">Transmembrane</keyword>
<gene>
    <name evidence="7" type="ORF">CVS27_08020</name>
</gene>
<name>A0A2S3ZY70_ARTGL</name>
<keyword evidence="8" id="KW-1185">Reference proteome</keyword>
<evidence type="ECO:0008006" key="9">
    <source>
        <dbReference type="Google" id="ProtNLM"/>
    </source>
</evidence>
<dbReference type="GO" id="GO:0016020">
    <property type="term" value="C:membrane"/>
    <property type="evidence" value="ECO:0007669"/>
    <property type="project" value="InterPro"/>
</dbReference>
<dbReference type="EMBL" id="PPXC01000005">
    <property type="protein sequence ID" value="POH73857.1"/>
    <property type="molecule type" value="Genomic_DNA"/>
</dbReference>
<evidence type="ECO:0000313" key="8">
    <source>
        <dbReference type="Proteomes" id="UP000237061"/>
    </source>
</evidence>
<dbReference type="GO" id="GO:0044781">
    <property type="term" value="P:bacterial-type flagellum organization"/>
    <property type="evidence" value="ECO:0007669"/>
    <property type="project" value="InterPro"/>
</dbReference>
<evidence type="ECO:0000256" key="6">
    <source>
        <dbReference type="SAM" id="Phobius"/>
    </source>
</evidence>
<dbReference type="InterPro" id="IPR022781">
    <property type="entry name" value="Flagellar_biosynth_FliO"/>
</dbReference>
<evidence type="ECO:0000256" key="5">
    <source>
        <dbReference type="ARBA" id="ARBA00023136"/>
    </source>
</evidence>
<comment type="caution">
    <text evidence="7">The sequence shown here is derived from an EMBL/GenBank/DDBJ whole genome shotgun (WGS) entry which is preliminary data.</text>
</comment>
<dbReference type="AlphaFoldDB" id="A0A2S3ZY70"/>
<accession>A0A2S3ZY70</accession>
<feature type="transmembrane region" description="Helical" evidence="6">
    <location>
        <begin position="6"/>
        <end position="24"/>
    </location>
</feature>
<evidence type="ECO:0000256" key="2">
    <source>
        <dbReference type="ARBA" id="ARBA00022475"/>
    </source>
</evidence>
<reference evidence="7 8" key="1">
    <citation type="submission" date="2018-01" db="EMBL/GenBank/DDBJ databases">
        <title>Arthrobacter sp. nov., from glaciers in China.</title>
        <authorList>
            <person name="Liu Q."/>
            <person name="Xin Y.-H."/>
        </authorList>
    </citation>
    <scope>NUCLEOTIDE SEQUENCE [LARGE SCALE GENOMIC DNA]</scope>
    <source>
        <strain evidence="7 8">HLT2-12-2</strain>
    </source>
</reference>
<organism evidence="7 8">
    <name type="scientific">Arthrobacter glacialis</name>
    <dbReference type="NCBI Taxonomy" id="1664"/>
    <lineage>
        <taxon>Bacteria</taxon>
        <taxon>Bacillati</taxon>
        <taxon>Actinomycetota</taxon>
        <taxon>Actinomycetes</taxon>
        <taxon>Micrococcales</taxon>
        <taxon>Micrococcaceae</taxon>
        <taxon>Arthrobacter</taxon>
    </lineage>
</organism>
<dbReference type="Pfam" id="PF04347">
    <property type="entry name" value="FliO"/>
    <property type="match status" value="1"/>
</dbReference>
<evidence type="ECO:0000256" key="3">
    <source>
        <dbReference type="ARBA" id="ARBA00022692"/>
    </source>
</evidence>
<protein>
    <recommendedName>
        <fullName evidence="9">Flagellar protein</fullName>
    </recommendedName>
</protein>